<dbReference type="InterPro" id="IPR016040">
    <property type="entry name" value="NAD(P)-bd_dom"/>
</dbReference>
<sequence length="229" mass="24704">MKVLVIGASRGIGAAVVEEALAAGHTVRAMARHVDRIAAREGLEIVPGDATKPDDLAPALDGVDAVVMTLGINESVAMLWRRVTLFSDATRALIPLMEARGIRRLIAVTGIGAGDSIGALSTPERLGQKFFLSEPYKDKTRQEELIKASSLDWTIVRPTILTHNRASRDYRVMVQPGEWRMGVISRADVADYVVRALTDPQTIHTAPVLARGPVRQGRSAPLQTETAAP</sequence>
<dbReference type="Gene3D" id="3.40.50.720">
    <property type="entry name" value="NAD(P)-binding Rossmann-like Domain"/>
    <property type="match status" value="1"/>
</dbReference>
<feature type="region of interest" description="Disordered" evidence="1">
    <location>
        <begin position="208"/>
        <end position="229"/>
    </location>
</feature>
<evidence type="ECO:0000256" key="1">
    <source>
        <dbReference type="SAM" id="MobiDB-lite"/>
    </source>
</evidence>
<feature type="domain" description="NAD(P)-binding" evidence="2">
    <location>
        <begin position="7"/>
        <end position="200"/>
    </location>
</feature>
<dbReference type="Pfam" id="PF13460">
    <property type="entry name" value="NAD_binding_10"/>
    <property type="match status" value="1"/>
</dbReference>
<keyword evidence="4" id="KW-1185">Reference proteome</keyword>
<dbReference type="PANTHER" id="PTHR15020">
    <property type="entry name" value="FLAVIN REDUCTASE-RELATED"/>
    <property type="match status" value="1"/>
</dbReference>
<evidence type="ECO:0000313" key="4">
    <source>
        <dbReference type="Proteomes" id="UP000675940"/>
    </source>
</evidence>
<dbReference type="AlphaFoldDB" id="A0A940MSV3"/>
<comment type="caution">
    <text evidence="3">The sequence shown here is derived from an EMBL/GenBank/DDBJ whole genome shotgun (WGS) entry which is preliminary data.</text>
</comment>
<organism evidence="3 4">
    <name type="scientific">Sagittula salina</name>
    <dbReference type="NCBI Taxonomy" id="2820268"/>
    <lineage>
        <taxon>Bacteria</taxon>
        <taxon>Pseudomonadati</taxon>
        <taxon>Pseudomonadota</taxon>
        <taxon>Alphaproteobacteria</taxon>
        <taxon>Rhodobacterales</taxon>
        <taxon>Roseobacteraceae</taxon>
        <taxon>Sagittula</taxon>
    </lineage>
</organism>
<protein>
    <submittedName>
        <fullName evidence="3">SDR family oxidoreductase</fullName>
    </submittedName>
</protein>
<dbReference type="EMBL" id="JAGISH010000007">
    <property type="protein sequence ID" value="MBP0483387.1"/>
    <property type="molecule type" value="Genomic_DNA"/>
</dbReference>
<proteinExistence type="predicted"/>
<evidence type="ECO:0000259" key="2">
    <source>
        <dbReference type="Pfam" id="PF13460"/>
    </source>
</evidence>
<accession>A0A940MSV3</accession>
<dbReference type="PANTHER" id="PTHR15020:SF50">
    <property type="entry name" value="UPF0659 PROTEIN YMR090W"/>
    <property type="match status" value="1"/>
</dbReference>
<dbReference type="Proteomes" id="UP000675940">
    <property type="component" value="Unassembled WGS sequence"/>
</dbReference>
<evidence type="ECO:0000313" key="3">
    <source>
        <dbReference type="EMBL" id="MBP0483387.1"/>
    </source>
</evidence>
<dbReference type="SUPFAM" id="SSF51735">
    <property type="entry name" value="NAD(P)-binding Rossmann-fold domains"/>
    <property type="match status" value="1"/>
</dbReference>
<dbReference type="InterPro" id="IPR036291">
    <property type="entry name" value="NAD(P)-bd_dom_sf"/>
</dbReference>
<reference evidence="3" key="1">
    <citation type="submission" date="2021-03" db="EMBL/GenBank/DDBJ databases">
        <title>Sagittula salina sp. nov. strain M10.9X isolated from the marine waste.</title>
        <authorList>
            <person name="Satari L."/>
            <person name="Molina-Menor E."/>
            <person name="Vidal-Verdu A."/>
            <person name="Pascual J."/>
            <person name="Pereto J."/>
            <person name="Porcar M."/>
        </authorList>
    </citation>
    <scope>NUCLEOTIDE SEQUENCE</scope>
    <source>
        <strain evidence="3">M10.9X</strain>
    </source>
</reference>
<gene>
    <name evidence="3" type="ORF">J5474_12905</name>
</gene>
<name>A0A940MSV3_9RHOB</name>